<evidence type="ECO:0000259" key="2">
    <source>
        <dbReference type="Pfam" id="PF01764"/>
    </source>
</evidence>
<dbReference type="PANTHER" id="PTHR45856:SF25">
    <property type="entry name" value="FUNGAL LIPASE-LIKE DOMAIN-CONTAINING PROTEIN"/>
    <property type="match status" value="1"/>
</dbReference>
<dbReference type="PANTHER" id="PTHR45856">
    <property type="entry name" value="ALPHA/BETA-HYDROLASES SUPERFAMILY PROTEIN"/>
    <property type="match status" value="1"/>
</dbReference>
<evidence type="ECO:0000313" key="3">
    <source>
        <dbReference type="EMBL" id="OLQ02400.1"/>
    </source>
</evidence>
<dbReference type="OrthoDB" id="345705at2759"/>
<evidence type="ECO:0000256" key="1">
    <source>
        <dbReference type="SAM" id="SignalP"/>
    </source>
</evidence>
<gene>
    <name evidence="3" type="primary">LIP</name>
    <name evidence="3" type="ORF">AK812_SmicGene14725</name>
</gene>
<dbReference type="InterPro" id="IPR029058">
    <property type="entry name" value="AB_hydrolase_fold"/>
</dbReference>
<evidence type="ECO:0000313" key="4">
    <source>
        <dbReference type="Proteomes" id="UP000186817"/>
    </source>
</evidence>
<keyword evidence="4" id="KW-1185">Reference proteome</keyword>
<dbReference type="AlphaFoldDB" id="A0A1Q9E4P6"/>
<keyword evidence="1" id="KW-0732">Signal</keyword>
<name>A0A1Q9E4P6_SYMMI</name>
<feature type="signal peptide" evidence="1">
    <location>
        <begin position="1"/>
        <end position="21"/>
    </location>
</feature>
<dbReference type="SUPFAM" id="SSF53474">
    <property type="entry name" value="alpha/beta-Hydrolases"/>
    <property type="match status" value="1"/>
</dbReference>
<reference evidence="3 4" key="1">
    <citation type="submission" date="2016-02" db="EMBL/GenBank/DDBJ databases">
        <title>Genome analysis of coral dinoflagellate symbionts highlights evolutionary adaptations to a symbiotic lifestyle.</title>
        <authorList>
            <person name="Aranda M."/>
            <person name="Li Y."/>
            <person name="Liew Y.J."/>
            <person name="Baumgarten S."/>
            <person name="Simakov O."/>
            <person name="Wilson M."/>
            <person name="Piel J."/>
            <person name="Ashoor H."/>
            <person name="Bougouffa S."/>
            <person name="Bajic V.B."/>
            <person name="Ryu T."/>
            <person name="Ravasi T."/>
            <person name="Bayer T."/>
            <person name="Micklem G."/>
            <person name="Kim H."/>
            <person name="Bhak J."/>
            <person name="Lajeunesse T.C."/>
            <person name="Voolstra C.R."/>
        </authorList>
    </citation>
    <scope>NUCLEOTIDE SEQUENCE [LARGE SCALE GENOMIC DNA]</scope>
    <source>
        <strain evidence="3 4">CCMP2467</strain>
    </source>
</reference>
<dbReference type="OMA" id="IQNWIEN"/>
<comment type="caution">
    <text evidence="3">The sequence shown here is derived from an EMBL/GenBank/DDBJ whole genome shotgun (WGS) entry which is preliminary data.</text>
</comment>
<sequence>MALGAVALQLGVLAGLRCASALGDLGAGFDQSMAEKYLWIQQLTLMPEAELATMRCGLACDALPEVSQVHVTEDSGPLNTRGLVATFGGDCLVTFKGSTSISNYLLGDFDIFLEQPFSSCPHCRVHKGFYKSWSSLAAETNRALEDLGCGTKPLRMSGHSLGGAMALLAAFQLSDKYRIKEIYTFGQPRVGNDAWVSAFAARMANVTFFRVVSYMDPVPHLPPSWLMGYRHVGPEVWYDTTTQGSPAFCAAGQDSCSGQYSLFRCLFHTCDHCSYLGLNPCKANDPQPACVQGLGQRCPFTYHPFCAAGPMYESGRAPLEEAKQEVEAAGGLSSEAERVAGPCYVITWYKSA</sequence>
<dbReference type="Gene3D" id="3.40.50.1820">
    <property type="entry name" value="alpha/beta hydrolase"/>
    <property type="match status" value="1"/>
</dbReference>
<organism evidence="3 4">
    <name type="scientific">Symbiodinium microadriaticum</name>
    <name type="common">Dinoflagellate</name>
    <name type="synonym">Zooxanthella microadriatica</name>
    <dbReference type="NCBI Taxonomy" id="2951"/>
    <lineage>
        <taxon>Eukaryota</taxon>
        <taxon>Sar</taxon>
        <taxon>Alveolata</taxon>
        <taxon>Dinophyceae</taxon>
        <taxon>Suessiales</taxon>
        <taxon>Symbiodiniaceae</taxon>
        <taxon>Symbiodinium</taxon>
    </lineage>
</organism>
<dbReference type="SMR" id="A0A1Q9E4P6"/>
<dbReference type="InterPro" id="IPR051218">
    <property type="entry name" value="Sec_MonoDiacylglyc_Lipase"/>
</dbReference>
<protein>
    <submittedName>
        <fullName evidence="3">Lipase</fullName>
    </submittedName>
</protein>
<dbReference type="EMBL" id="LSRX01000264">
    <property type="protein sequence ID" value="OLQ02400.1"/>
    <property type="molecule type" value="Genomic_DNA"/>
</dbReference>
<accession>A0A1Q9E4P6</accession>
<dbReference type="CDD" id="cd00519">
    <property type="entry name" value="Lipase_3"/>
    <property type="match status" value="1"/>
</dbReference>
<dbReference type="GO" id="GO:0006629">
    <property type="term" value="P:lipid metabolic process"/>
    <property type="evidence" value="ECO:0007669"/>
    <property type="project" value="InterPro"/>
</dbReference>
<dbReference type="Proteomes" id="UP000186817">
    <property type="component" value="Unassembled WGS sequence"/>
</dbReference>
<proteinExistence type="predicted"/>
<dbReference type="Pfam" id="PF01764">
    <property type="entry name" value="Lipase_3"/>
    <property type="match status" value="1"/>
</dbReference>
<feature type="chain" id="PRO_5012977460" evidence="1">
    <location>
        <begin position="22"/>
        <end position="352"/>
    </location>
</feature>
<dbReference type="InterPro" id="IPR002921">
    <property type="entry name" value="Fungal_lipase-type"/>
</dbReference>
<feature type="domain" description="Fungal lipase-type" evidence="2">
    <location>
        <begin position="93"/>
        <end position="223"/>
    </location>
</feature>